<dbReference type="Pfam" id="PF04828">
    <property type="entry name" value="GFA"/>
    <property type="match status" value="1"/>
</dbReference>
<evidence type="ECO:0000313" key="8">
    <source>
        <dbReference type="Proteomes" id="UP000646877"/>
    </source>
</evidence>
<organism evidence="6 8">
    <name type="scientific">Pseudoalteromonas maricaloris</name>
    <dbReference type="NCBI Taxonomy" id="184924"/>
    <lineage>
        <taxon>Bacteria</taxon>
        <taxon>Pseudomonadati</taxon>
        <taxon>Pseudomonadota</taxon>
        <taxon>Gammaproteobacteria</taxon>
        <taxon>Alteromonadales</taxon>
        <taxon>Pseudoalteromonadaceae</taxon>
        <taxon>Pseudoalteromonas</taxon>
    </lineage>
</organism>
<keyword evidence="3" id="KW-0862">Zinc</keyword>
<evidence type="ECO:0000313" key="6">
    <source>
        <dbReference type="EMBL" id="NLR21405.1"/>
    </source>
</evidence>
<gene>
    <name evidence="6" type="ORF">F9Y85_08765</name>
    <name evidence="7" type="ORF">R5H13_08195</name>
</gene>
<proteinExistence type="inferred from homology"/>
<accession>A0A8I2H9G7</accession>
<dbReference type="AlphaFoldDB" id="A0A8I2H9G7"/>
<dbReference type="PANTHER" id="PTHR33337">
    <property type="entry name" value="GFA DOMAIN-CONTAINING PROTEIN"/>
    <property type="match status" value="1"/>
</dbReference>
<keyword evidence="4" id="KW-0456">Lyase</keyword>
<dbReference type="Proteomes" id="UP000646877">
    <property type="component" value="Unassembled WGS sequence"/>
</dbReference>
<dbReference type="RefSeq" id="WP_039495652.1">
    <property type="nucleotide sequence ID" value="NZ_CBCSDF010000001.1"/>
</dbReference>
<protein>
    <submittedName>
        <fullName evidence="6">GFA family protein</fullName>
    </submittedName>
</protein>
<keyword evidence="2" id="KW-0479">Metal-binding</keyword>
<sequence length="145" mass="16292">MAYKASCLCKAVQVEIRGPISDIIHCHCSLCRKSTGTAYATNGFVLWSDFVILCGEEALNIFEFKPGRKRHFCKYCASPIFSSNESEPKRVRLRLGILDSDIKERPISHNFVSSKANWEDLDVPLPRYDAFEPSRDLSTTSGGNL</sequence>
<dbReference type="Gene3D" id="3.90.1590.10">
    <property type="entry name" value="glutathione-dependent formaldehyde- activating enzyme (gfa)"/>
    <property type="match status" value="1"/>
</dbReference>
<dbReference type="InterPro" id="IPR011057">
    <property type="entry name" value="Mss4-like_sf"/>
</dbReference>
<dbReference type="EMBL" id="CP137578">
    <property type="protein sequence ID" value="WOX30226.1"/>
    <property type="molecule type" value="Genomic_DNA"/>
</dbReference>
<name>A0A8I2H9G7_9GAMM</name>
<dbReference type="GO" id="GO:0046872">
    <property type="term" value="F:metal ion binding"/>
    <property type="evidence" value="ECO:0007669"/>
    <property type="project" value="UniProtKB-KW"/>
</dbReference>
<dbReference type="EMBL" id="WEIA01000004">
    <property type="protein sequence ID" value="NLR21405.1"/>
    <property type="molecule type" value="Genomic_DNA"/>
</dbReference>
<feature type="domain" description="CENP-V/GFA" evidence="5">
    <location>
        <begin position="3"/>
        <end position="129"/>
    </location>
</feature>
<reference evidence="6" key="1">
    <citation type="submission" date="2019-10" db="EMBL/GenBank/DDBJ databases">
        <authorList>
            <person name="Paulsen S."/>
        </authorList>
    </citation>
    <scope>NUCLEOTIDE SEQUENCE</scope>
    <source>
        <strain evidence="6">LMG 19692</strain>
    </source>
</reference>
<reference evidence="7 9" key="2">
    <citation type="submission" date="2023-10" db="EMBL/GenBank/DDBJ databases">
        <title>To unveil natural product biosynthetic capacity in Pseudoalteromonas.</title>
        <authorList>
            <person name="Wang J."/>
        </authorList>
    </citation>
    <scope>NUCLEOTIDE SEQUENCE [LARGE SCALE GENOMIC DNA]</scope>
    <source>
        <strain evidence="7 9">DSM 15914</strain>
    </source>
</reference>
<evidence type="ECO:0000256" key="1">
    <source>
        <dbReference type="ARBA" id="ARBA00005495"/>
    </source>
</evidence>
<evidence type="ECO:0000313" key="7">
    <source>
        <dbReference type="EMBL" id="WOX30226.1"/>
    </source>
</evidence>
<dbReference type="GO" id="GO:0016846">
    <property type="term" value="F:carbon-sulfur lyase activity"/>
    <property type="evidence" value="ECO:0007669"/>
    <property type="project" value="InterPro"/>
</dbReference>
<evidence type="ECO:0000256" key="4">
    <source>
        <dbReference type="ARBA" id="ARBA00023239"/>
    </source>
</evidence>
<comment type="similarity">
    <text evidence="1">Belongs to the Gfa family.</text>
</comment>
<dbReference type="Proteomes" id="UP001304419">
    <property type="component" value="Chromosome 1"/>
</dbReference>
<dbReference type="PANTHER" id="PTHR33337:SF40">
    <property type="entry name" value="CENP-V_GFA DOMAIN-CONTAINING PROTEIN-RELATED"/>
    <property type="match status" value="1"/>
</dbReference>
<evidence type="ECO:0000256" key="2">
    <source>
        <dbReference type="ARBA" id="ARBA00022723"/>
    </source>
</evidence>
<keyword evidence="9" id="KW-1185">Reference proteome</keyword>
<dbReference type="InterPro" id="IPR006913">
    <property type="entry name" value="CENP-V/GFA"/>
</dbReference>
<evidence type="ECO:0000256" key="3">
    <source>
        <dbReference type="ARBA" id="ARBA00022833"/>
    </source>
</evidence>
<dbReference type="PROSITE" id="PS51891">
    <property type="entry name" value="CENP_V_GFA"/>
    <property type="match status" value="1"/>
</dbReference>
<evidence type="ECO:0000259" key="5">
    <source>
        <dbReference type="PROSITE" id="PS51891"/>
    </source>
</evidence>
<evidence type="ECO:0000313" key="9">
    <source>
        <dbReference type="Proteomes" id="UP001304419"/>
    </source>
</evidence>
<dbReference type="SUPFAM" id="SSF51316">
    <property type="entry name" value="Mss4-like"/>
    <property type="match status" value="1"/>
</dbReference>